<reference evidence="3 4" key="1">
    <citation type="submission" date="2020-08" db="EMBL/GenBank/DDBJ databases">
        <title>Sequencing the genomes of 1000 actinobacteria strains.</title>
        <authorList>
            <person name="Klenk H.-P."/>
        </authorList>
    </citation>
    <scope>NUCLEOTIDE SEQUENCE [LARGE SCALE GENOMIC DNA]</scope>
    <source>
        <strain evidence="3 4">DSM 45584</strain>
    </source>
</reference>
<evidence type="ECO:0000313" key="4">
    <source>
        <dbReference type="Proteomes" id="UP000584374"/>
    </source>
</evidence>
<evidence type="ECO:0000259" key="2">
    <source>
        <dbReference type="Pfam" id="PF06259"/>
    </source>
</evidence>
<dbReference type="AlphaFoldDB" id="A0A840PZZ2"/>
<dbReference type="EMBL" id="JACHIW010000001">
    <property type="protein sequence ID" value="MBB5155852.1"/>
    <property type="molecule type" value="Genomic_DNA"/>
</dbReference>
<name>A0A840PZZ2_9PSEU</name>
<keyword evidence="1" id="KW-0175">Coiled coil</keyword>
<dbReference type="Proteomes" id="UP000584374">
    <property type="component" value="Unassembled WGS sequence"/>
</dbReference>
<comment type="caution">
    <text evidence="3">The sequence shown here is derived from an EMBL/GenBank/DDBJ whole genome shotgun (WGS) entry which is preliminary data.</text>
</comment>
<feature type="domain" description="DUF1023" evidence="2">
    <location>
        <begin position="316"/>
        <end position="485"/>
    </location>
</feature>
<feature type="coiled-coil region" evidence="1">
    <location>
        <begin position="244"/>
        <end position="303"/>
    </location>
</feature>
<evidence type="ECO:0000313" key="3">
    <source>
        <dbReference type="EMBL" id="MBB5155852.1"/>
    </source>
</evidence>
<dbReference type="Pfam" id="PF06259">
    <property type="entry name" value="Abhydrolase_8"/>
    <property type="match status" value="1"/>
</dbReference>
<gene>
    <name evidence="3" type="ORF">BJ970_003386</name>
</gene>
<dbReference type="InterPro" id="IPR010427">
    <property type="entry name" value="DUF1023"/>
</dbReference>
<keyword evidence="4" id="KW-1185">Reference proteome</keyword>
<proteinExistence type="predicted"/>
<organism evidence="3 4">
    <name type="scientific">Saccharopolyspora phatthalungensis</name>
    <dbReference type="NCBI Taxonomy" id="664693"/>
    <lineage>
        <taxon>Bacteria</taxon>
        <taxon>Bacillati</taxon>
        <taxon>Actinomycetota</taxon>
        <taxon>Actinomycetes</taxon>
        <taxon>Pseudonocardiales</taxon>
        <taxon>Pseudonocardiaceae</taxon>
        <taxon>Saccharopolyspora</taxon>
    </lineage>
</organism>
<accession>A0A840PZZ2</accession>
<sequence length="556" mass="59269">MAGAQWKGAASGAFQGFADGQGRDTDALADLFPKMAQALDVLADEIDTVKARMEQAKVVARQGELTVYTDAIYPPKPFTATAPASLDGRTTAAESKAHADAIAAFEGAKALQAKQEAAFAEAQATVKYARDHERAAHERLVKTLSSCTDGLRGIGQNGAWQRAAAAPTSPAAISLAGTAMNLETHAANATRVTFEQAAAAGPFATQSMWSSLSESQRADMTARFPQLVGNTDGIPALDRHVANMTTLNQQRQALLAKLSDAQRRARKSYGNPSGMNDIAIAEVEQIEETLDGLEQIRSAAEKDGKLLLGLDAVVNGRGQVIIASGNPDTAQHIVTTVPGTYSDVGDAMDYVERGDRIIDKAKQFAPGETFASVTWVDYQSPGTLVNAAEGRFAEDAKGDLSSFQEGLRATHDDTTPDTKRSHNTVIGHSYGSTTVGYASRDNGLHSDDLVFIGSPGVGVETAGELGVPPEHVWSGTSRLDLIDYLTPSPNPIDYLVEEPFDDHQWFGRNPSNEHFGARRLPVDNWAGHGGYWDHPESVDAMAKVVANKTQPTDGVR</sequence>
<evidence type="ECO:0000256" key="1">
    <source>
        <dbReference type="SAM" id="Coils"/>
    </source>
</evidence>
<dbReference type="RefSeq" id="WP_246470866.1">
    <property type="nucleotide sequence ID" value="NZ_JACHIW010000001.1"/>
</dbReference>
<protein>
    <recommendedName>
        <fullName evidence="2">DUF1023 domain-containing protein</fullName>
    </recommendedName>
</protein>